<evidence type="ECO:0000313" key="1">
    <source>
        <dbReference type="EMBL" id="AJQ96095.1"/>
    </source>
</evidence>
<dbReference type="HOGENOM" id="CLU_2633126_0_0_6"/>
<dbReference type="EMBL" id="CP007142">
    <property type="protein sequence ID" value="AJQ96095.1"/>
    <property type="molecule type" value="Genomic_DNA"/>
</dbReference>
<protein>
    <submittedName>
        <fullName evidence="1">Uncharacterized protein</fullName>
    </submittedName>
</protein>
<organism evidence="1 2">
    <name type="scientific">Gynuella sunshinyii YC6258</name>
    <dbReference type="NCBI Taxonomy" id="1445510"/>
    <lineage>
        <taxon>Bacteria</taxon>
        <taxon>Pseudomonadati</taxon>
        <taxon>Pseudomonadota</taxon>
        <taxon>Gammaproteobacteria</taxon>
        <taxon>Oceanospirillales</taxon>
        <taxon>Saccharospirillaceae</taxon>
        <taxon>Gynuella</taxon>
    </lineage>
</organism>
<dbReference type="AlphaFoldDB" id="A0A0C5V9R0"/>
<gene>
    <name evidence="1" type="ORF">YC6258_04059</name>
</gene>
<accession>A0A0C5V9R0</accession>
<reference evidence="1 2" key="1">
    <citation type="submission" date="2014-01" db="EMBL/GenBank/DDBJ databases">
        <title>Full genme sequencing of cellulolytic bacterium Gynuella sunshinyii YC6258T gen. nov., sp. nov.</title>
        <authorList>
            <person name="Khan H."/>
            <person name="Chung E.J."/>
            <person name="Chung Y.R."/>
        </authorList>
    </citation>
    <scope>NUCLEOTIDE SEQUENCE [LARGE SCALE GENOMIC DNA]</scope>
    <source>
        <strain evidence="1 2">YC6258</strain>
    </source>
</reference>
<dbReference type="Proteomes" id="UP000032266">
    <property type="component" value="Chromosome"/>
</dbReference>
<evidence type="ECO:0000313" key="2">
    <source>
        <dbReference type="Proteomes" id="UP000032266"/>
    </source>
</evidence>
<name>A0A0C5V9R0_9GAMM</name>
<dbReference type="RefSeq" id="WP_044618191.1">
    <property type="nucleotide sequence ID" value="NZ_CP007142.1"/>
</dbReference>
<keyword evidence="2" id="KW-1185">Reference proteome</keyword>
<sequence length="86" mass="9818">METETTPPASTPSERLYQVRLKLIEYQLNKLQTGLKYYEEIGCIQSASLNEKRAKAGNLLLSLVNDVNRRTSGIQVVIEDLKHQDR</sequence>
<proteinExistence type="predicted"/>
<dbReference type="KEGG" id="gsn:YC6258_04059"/>